<comment type="caution">
    <text evidence="2">The sequence shown here is derived from an EMBL/GenBank/DDBJ whole genome shotgun (WGS) entry which is preliminary data.</text>
</comment>
<organism evidence="2 3">
    <name type="scientific">Fusarium equiseti</name>
    <name type="common">Fusarium scirpi</name>
    <dbReference type="NCBI Taxonomy" id="61235"/>
    <lineage>
        <taxon>Eukaryota</taxon>
        <taxon>Fungi</taxon>
        <taxon>Dikarya</taxon>
        <taxon>Ascomycota</taxon>
        <taxon>Pezizomycotina</taxon>
        <taxon>Sordariomycetes</taxon>
        <taxon>Hypocreomycetidae</taxon>
        <taxon>Hypocreales</taxon>
        <taxon>Nectriaceae</taxon>
        <taxon>Fusarium</taxon>
        <taxon>Fusarium incarnatum-equiseti species complex</taxon>
    </lineage>
</organism>
<keyword evidence="1" id="KW-0472">Membrane</keyword>
<evidence type="ECO:0000313" key="3">
    <source>
        <dbReference type="Proteomes" id="UP001152024"/>
    </source>
</evidence>
<keyword evidence="3" id="KW-1185">Reference proteome</keyword>
<sequence length="132" mass="15106">MEIHIVDIVIVAIIVATIIALTRKPTPVDPEELWVIRGEYRNPGFLHLKMLPYSYFKPASSVATTNGWRHRPAEKIKENGFQCLTSKDTLTDELDALAKHVFEEEEKVNEPVASQYILLPKSFDISEIPREF</sequence>
<proteinExistence type="predicted"/>
<keyword evidence="1" id="KW-1133">Transmembrane helix</keyword>
<gene>
    <name evidence="2" type="ORF">NW768_004100</name>
</gene>
<evidence type="ECO:0000313" key="2">
    <source>
        <dbReference type="EMBL" id="KAJ4136486.1"/>
    </source>
</evidence>
<name>A0ABQ8RJR7_FUSEQ</name>
<accession>A0ABQ8RJR7</accession>
<dbReference type="EMBL" id="JAOQBH010000005">
    <property type="protein sequence ID" value="KAJ4136486.1"/>
    <property type="molecule type" value="Genomic_DNA"/>
</dbReference>
<keyword evidence="1" id="KW-0812">Transmembrane</keyword>
<feature type="transmembrane region" description="Helical" evidence="1">
    <location>
        <begin position="5"/>
        <end position="22"/>
    </location>
</feature>
<dbReference type="Proteomes" id="UP001152024">
    <property type="component" value="Unassembled WGS sequence"/>
</dbReference>
<evidence type="ECO:0000256" key="1">
    <source>
        <dbReference type="SAM" id="Phobius"/>
    </source>
</evidence>
<reference evidence="2" key="1">
    <citation type="submission" date="2022-09" db="EMBL/GenBank/DDBJ databases">
        <title>Fusarium specimens isolated from Avocado Roots.</title>
        <authorList>
            <person name="Stajich J."/>
            <person name="Roper C."/>
            <person name="Heimlech-Rivalta G."/>
        </authorList>
    </citation>
    <scope>NUCLEOTIDE SEQUENCE</scope>
    <source>
        <strain evidence="2">CF00095</strain>
    </source>
</reference>
<protein>
    <submittedName>
        <fullName evidence="2">Uncharacterized protein</fullName>
    </submittedName>
</protein>